<protein>
    <submittedName>
        <fullName evidence="2">Uncharacterized protein</fullName>
    </submittedName>
</protein>
<dbReference type="EMBL" id="JAPFFF010000012">
    <property type="protein sequence ID" value="KAK8875416.1"/>
    <property type="molecule type" value="Genomic_DNA"/>
</dbReference>
<accession>A0ABR2JC74</accession>
<name>A0ABR2JC74_9EUKA</name>
<dbReference type="Proteomes" id="UP001470230">
    <property type="component" value="Unassembled WGS sequence"/>
</dbReference>
<comment type="caution">
    <text evidence="2">The sequence shown here is derived from an EMBL/GenBank/DDBJ whole genome shotgun (WGS) entry which is preliminary data.</text>
</comment>
<evidence type="ECO:0000313" key="2">
    <source>
        <dbReference type="EMBL" id="KAK8875416.1"/>
    </source>
</evidence>
<reference evidence="2 3" key="1">
    <citation type="submission" date="2024-04" db="EMBL/GenBank/DDBJ databases">
        <title>Tritrichomonas musculus Genome.</title>
        <authorList>
            <person name="Alves-Ferreira E."/>
            <person name="Grigg M."/>
            <person name="Lorenzi H."/>
            <person name="Galac M."/>
        </authorList>
    </citation>
    <scope>NUCLEOTIDE SEQUENCE [LARGE SCALE GENOMIC DNA]</scope>
    <source>
        <strain evidence="2 3">EAF2021</strain>
    </source>
</reference>
<evidence type="ECO:0000313" key="3">
    <source>
        <dbReference type="Proteomes" id="UP001470230"/>
    </source>
</evidence>
<organism evidence="2 3">
    <name type="scientific">Tritrichomonas musculus</name>
    <dbReference type="NCBI Taxonomy" id="1915356"/>
    <lineage>
        <taxon>Eukaryota</taxon>
        <taxon>Metamonada</taxon>
        <taxon>Parabasalia</taxon>
        <taxon>Tritrichomonadida</taxon>
        <taxon>Tritrichomonadidae</taxon>
        <taxon>Tritrichomonas</taxon>
    </lineage>
</organism>
<feature type="region of interest" description="Disordered" evidence="1">
    <location>
        <begin position="53"/>
        <end position="148"/>
    </location>
</feature>
<sequence>MRHFRSKREKNDFLRIHRFVFIDTKEIHYVSKNNQGVQKIHFPLPLVNANALSPPSDALSPPYPPSSDQELSSDENDIYFSSPETNELPNTAINSPVIPRPNERPQFPLPIVNTNALQPPSDCNNPPFSPSSDQEHSSDESDFNILSPETNEDFVDLIDPNFEIIKDLLEDPSSIIF</sequence>
<feature type="compositionally biased region" description="Polar residues" evidence="1">
    <location>
        <begin position="82"/>
        <end position="94"/>
    </location>
</feature>
<gene>
    <name evidence="2" type="ORF">M9Y10_005581</name>
</gene>
<keyword evidence="3" id="KW-1185">Reference proteome</keyword>
<feature type="compositionally biased region" description="Polar residues" evidence="1">
    <location>
        <begin position="112"/>
        <end position="126"/>
    </location>
</feature>
<proteinExistence type="predicted"/>
<evidence type="ECO:0000256" key="1">
    <source>
        <dbReference type="SAM" id="MobiDB-lite"/>
    </source>
</evidence>